<dbReference type="RefSeq" id="WP_006857492.1">
    <property type="nucleotide sequence ID" value="NZ_CABIYH010000017.1"/>
</dbReference>
<evidence type="ECO:0000313" key="3">
    <source>
        <dbReference type="EMBL" id="CUN19448.1"/>
    </source>
</evidence>
<dbReference type="EMBL" id="CYXZ01000017">
    <property type="protein sequence ID" value="CUN19448.1"/>
    <property type="molecule type" value="Genomic_DNA"/>
</dbReference>
<feature type="region of interest" description="Disordered" evidence="1">
    <location>
        <begin position="250"/>
        <end position="310"/>
    </location>
</feature>
<dbReference type="AlphaFoldDB" id="A0A173V0T9"/>
<evidence type="ECO:0000256" key="1">
    <source>
        <dbReference type="SAM" id="MobiDB-lite"/>
    </source>
</evidence>
<reference evidence="4 7" key="2">
    <citation type="journal article" date="2019" name="Nat. Med.">
        <title>A library of human gut bacterial isolates paired with longitudinal multiomics data enables mechanistic microbiome research.</title>
        <authorList>
            <person name="Poyet M."/>
            <person name="Groussin M."/>
            <person name="Gibbons S.M."/>
            <person name="Avila-Pacheco J."/>
            <person name="Jiang X."/>
            <person name="Kearney S.M."/>
            <person name="Perrotta A.R."/>
            <person name="Berdy B."/>
            <person name="Zhao S."/>
            <person name="Lieberman T.D."/>
            <person name="Swanson P.K."/>
            <person name="Smith M."/>
            <person name="Roesemann S."/>
            <person name="Alexander J.E."/>
            <person name="Rich S.A."/>
            <person name="Livny J."/>
            <person name="Vlamakis H."/>
            <person name="Clish C."/>
            <person name="Bullock K."/>
            <person name="Deik A."/>
            <person name="Scott J."/>
            <person name="Pierce K.A."/>
            <person name="Xavier R.J."/>
            <person name="Alm E.J."/>
        </authorList>
    </citation>
    <scope>NUCLEOTIDE SEQUENCE [LARGE SCALE GENOMIC DNA]</scope>
    <source>
        <strain evidence="4 7">BIOML-A1</strain>
    </source>
</reference>
<keyword evidence="3" id="KW-0282">Flagellum</keyword>
<dbReference type="Proteomes" id="UP000095350">
    <property type="component" value="Unassembled WGS sequence"/>
</dbReference>
<dbReference type="STRING" id="166486.ERS852572_02379"/>
<feature type="domain" description="Flagellar hook-length control protein-like C-terminal" evidence="2">
    <location>
        <begin position="356"/>
        <end position="429"/>
    </location>
</feature>
<sequence>MGSTRVSEVAGIMSIGQGGQTLTGTKEGDLKVQFAEVMSQMTTQVGGGYNYGGQNSRQDVAAVTGNSSVADDYERYQNAAGSIKDNSAGKTDIQSENADEKLAAFDEDVRQVLKDKLGVTDEEIADAMQKLGLTVADLIQPNQLAQLTAELTGCENVGELLCNSSFMEIVNEIGELSQNLLDELGMTPQMFTEMAAATDTNVNAEQLPADIQVPENDNAVQTAADAVPEQMISDAKDDKTVQTVLNADEVETQKPEDNIVLQKEVADNVKDTDDVNDGLMPEKTEEPDVKTESDKGQQTGSKNESGNASGQTAFVNQEHVADPAAVKTPENVPEFSRQLDTLDLIRQVTEFTKITVREAQTTMEMQLNPEHLGKIYIEVTTKEGNVSAHIMTQNELVKEALEAQMAELKQSMNQAGVKVDAVEVTVGSHEFEKNLEQNAKQEERQAEEQEKASPKTRRINLDELDELSGVMSEEEALVAQIMADHGNSVDYTA</sequence>
<organism evidence="3 6">
    <name type="scientific">Roseburia intestinalis</name>
    <dbReference type="NCBI Taxonomy" id="166486"/>
    <lineage>
        <taxon>Bacteria</taxon>
        <taxon>Bacillati</taxon>
        <taxon>Bacillota</taxon>
        <taxon>Clostridia</taxon>
        <taxon>Lachnospirales</taxon>
        <taxon>Lachnospiraceae</taxon>
        <taxon>Roseburia</taxon>
    </lineage>
</organism>
<name>A0A173V0T9_9FIRM</name>
<accession>A0A173V0T9</accession>
<dbReference type="InterPro" id="IPR038610">
    <property type="entry name" value="FliK-like_C_sf"/>
</dbReference>
<evidence type="ECO:0000313" key="5">
    <source>
        <dbReference type="EMBL" id="MVQ45387.1"/>
    </source>
</evidence>
<dbReference type="Pfam" id="PF02120">
    <property type="entry name" value="Flg_hook"/>
    <property type="match status" value="1"/>
</dbReference>
<feature type="compositionally biased region" description="Basic and acidic residues" evidence="1">
    <location>
        <begin position="437"/>
        <end position="453"/>
    </location>
</feature>
<dbReference type="Gene3D" id="3.30.750.140">
    <property type="match status" value="1"/>
</dbReference>
<evidence type="ECO:0000313" key="7">
    <source>
        <dbReference type="Proteomes" id="UP000478483"/>
    </source>
</evidence>
<dbReference type="EMBL" id="WGGT01000006">
    <property type="protein sequence ID" value="MVQ45387.1"/>
    <property type="molecule type" value="Genomic_DNA"/>
</dbReference>
<feature type="compositionally biased region" description="Basic and acidic residues" evidence="1">
    <location>
        <begin position="280"/>
        <end position="295"/>
    </location>
</feature>
<dbReference type="CDD" id="cd17470">
    <property type="entry name" value="T3SS_Flik_C"/>
    <property type="match status" value="1"/>
</dbReference>
<dbReference type="EMBL" id="WNAJ01000004">
    <property type="protein sequence ID" value="MTR84546.1"/>
    <property type="molecule type" value="Genomic_DNA"/>
</dbReference>
<dbReference type="PaxDb" id="166486-ERS852572_02379"/>
<dbReference type="Proteomes" id="UP000479531">
    <property type="component" value="Unassembled WGS sequence"/>
</dbReference>
<dbReference type="OrthoDB" id="1780022at2"/>
<dbReference type="GeneID" id="61433468"/>
<keyword evidence="3" id="KW-0966">Cell projection</keyword>
<evidence type="ECO:0000313" key="6">
    <source>
        <dbReference type="Proteomes" id="UP000095350"/>
    </source>
</evidence>
<feature type="compositionally biased region" description="Basic and acidic residues" evidence="1">
    <location>
        <begin position="264"/>
        <end position="273"/>
    </location>
</feature>
<evidence type="ECO:0000313" key="8">
    <source>
        <dbReference type="Proteomes" id="UP000479531"/>
    </source>
</evidence>
<dbReference type="InterPro" id="IPR021136">
    <property type="entry name" value="Flagellar_hook_control-like_C"/>
</dbReference>
<keyword evidence="3" id="KW-0969">Cilium</keyword>
<reference evidence="5 8" key="3">
    <citation type="submission" date="2019-10" db="EMBL/GenBank/DDBJ databases">
        <title>Roseburia spp. ameliorate alcoholic fatty liver via restoration of gut barrier function.</title>
        <authorList>
            <person name="Seo B."/>
            <person name="Ko G."/>
        </authorList>
    </citation>
    <scope>NUCLEOTIDE SEQUENCE [LARGE SCALE GENOMIC DNA]</scope>
    <source>
        <strain evidence="5 8">SNUG30017</strain>
    </source>
</reference>
<gene>
    <name evidence="3" type="ORF">ERS852572_02379</name>
    <name evidence="5" type="ORF">GCK47_06655</name>
    <name evidence="4" type="ORF">GMD50_05620</name>
</gene>
<proteinExistence type="predicted"/>
<evidence type="ECO:0000259" key="2">
    <source>
        <dbReference type="Pfam" id="PF02120"/>
    </source>
</evidence>
<protein>
    <submittedName>
        <fullName evidence="3">Flagellar hook-length control protein FliK</fullName>
    </submittedName>
</protein>
<reference evidence="3 6" key="1">
    <citation type="submission" date="2015-09" db="EMBL/GenBank/DDBJ databases">
        <authorList>
            <consortium name="Pathogen Informatics"/>
        </authorList>
    </citation>
    <scope>NUCLEOTIDE SEQUENCE [LARGE SCALE GENOMIC DNA]</scope>
    <source>
        <strain evidence="3 6">2789STDY5834960</strain>
    </source>
</reference>
<feature type="region of interest" description="Disordered" evidence="1">
    <location>
        <begin position="437"/>
        <end position="460"/>
    </location>
</feature>
<evidence type="ECO:0000313" key="4">
    <source>
        <dbReference type="EMBL" id="MTR84546.1"/>
    </source>
</evidence>
<dbReference type="Proteomes" id="UP000478483">
    <property type="component" value="Unassembled WGS sequence"/>
</dbReference>
<feature type="compositionally biased region" description="Polar residues" evidence="1">
    <location>
        <begin position="296"/>
        <end position="310"/>
    </location>
</feature>